<dbReference type="PANTHER" id="PTHR38787:SF3">
    <property type="entry name" value="REGULATORY P DOMAIN-CONTAINING PROTEIN"/>
    <property type="match status" value="1"/>
</dbReference>
<feature type="chain" id="PRO_5045331768" evidence="1">
    <location>
        <begin position="27"/>
        <end position="417"/>
    </location>
</feature>
<name>A0ABU2Y5Q1_9FLAO</name>
<dbReference type="SUPFAM" id="SSF75011">
    <property type="entry name" value="3-carboxy-cis,cis-mucoante lactonizing enzyme"/>
    <property type="match status" value="1"/>
</dbReference>
<evidence type="ECO:0000256" key="1">
    <source>
        <dbReference type="SAM" id="SignalP"/>
    </source>
</evidence>
<gene>
    <name evidence="2" type="ORF">RM519_08990</name>
</gene>
<dbReference type="InterPro" id="IPR027589">
    <property type="entry name" value="Choice_anch_B"/>
</dbReference>
<organism evidence="2 3">
    <name type="scientific">Urechidicola vernalis</name>
    <dbReference type="NCBI Taxonomy" id="3075600"/>
    <lineage>
        <taxon>Bacteria</taxon>
        <taxon>Pseudomonadati</taxon>
        <taxon>Bacteroidota</taxon>
        <taxon>Flavobacteriia</taxon>
        <taxon>Flavobacteriales</taxon>
        <taxon>Flavobacteriaceae</taxon>
        <taxon>Urechidicola</taxon>
    </lineage>
</organism>
<keyword evidence="1" id="KW-0732">Signal</keyword>
<dbReference type="RefSeq" id="WP_311593385.1">
    <property type="nucleotide sequence ID" value="NZ_JAVRHV010000004.1"/>
</dbReference>
<evidence type="ECO:0000313" key="2">
    <source>
        <dbReference type="EMBL" id="MDT0553377.1"/>
    </source>
</evidence>
<comment type="caution">
    <text evidence="2">The sequence shown here is derived from an EMBL/GenBank/DDBJ whole genome shotgun (WGS) entry which is preliminary data.</text>
</comment>
<dbReference type="NCBIfam" id="TIGR04312">
    <property type="entry name" value="choice_anch_B"/>
    <property type="match status" value="1"/>
</dbReference>
<sequence length="417" mass="45658">MKKNTPLNHCIFSVLILLGFIVNSCSDDSIETPTNPPSKALFECINGMAGEYPCNGYDLMAHVSTEELGGPNTEGNDSWGWTDRTTGNEYALVGINKGTVFIDITDAQNPIILGTLPTATVNSSWRDIKVFNNHAFIVSEAQDHGMQVFDLTRLRNVVNAPETFAVDAHYTGFGNAHNIVINEESGFAYAVGTKTFGGGAHFINVQSPKNPIAAGGISDGGYSHDAQVVTYNGPDLDYTGKEILIGSNGERFGVNEVVIADVTDKSNPTIIKKITYSQQGYTHQGWFTEDMKYFIVGDELDEIDFGFNTRTLIFDLTDLDNPTEHASYIGPTMAIDHNGYVKGNTYYIANYTAGIRFIDITNIESGNISEEGFFDTYPANDNASFNGVWNVYPYFESGNIIVNDIEGGFYIVRKSGT</sequence>
<dbReference type="PANTHER" id="PTHR38787">
    <property type="entry name" value="REGULATORY P DOMAIN-CONTAINING PROTEIN"/>
    <property type="match status" value="1"/>
</dbReference>
<evidence type="ECO:0000313" key="3">
    <source>
        <dbReference type="Proteomes" id="UP001252186"/>
    </source>
</evidence>
<protein>
    <submittedName>
        <fullName evidence="2">Choice-of-anchor B family protein</fullName>
    </submittedName>
</protein>
<keyword evidence="3" id="KW-1185">Reference proteome</keyword>
<feature type="signal peptide" evidence="1">
    <location>
        <begin position="1"/>
        <end position="26"/>
    </location>
</feature>
<dbReference type="EMBL" id="JAVRHV010000004">
    <property type="protein sequence ID" value="MDT0553377.1"/>
    <property type="molecule type" value="Genomic_DNA"/>
</dbReference>
<accession>A0ABU2Y5Q1</accession>
<reference evidence="2 3" key="1">
    <citation type="submission" date="2023-09" db="EMBL/GenBank/DDBJ databases">
        <authorList>
            <person name="Rey-Velasco X."/>
        </authorList>
    </citation>
    <scope>NUCLEOTIDE SEQUENCE [LARGE SCALE GENOMIC DNA]</scope>
    <source>
        <strain evidence="2 3">P050</strain>
    </source>
</reference>
<proteinExistence type="predicted"/>
<dbReference type="Proteomes" id="UP001252186">
    <property type="component" value="Unassembled WGS sequence"/>
</dbReference>